<keyword evidence="1" id="KW-0472">Membrane</keyword>
<feature type="transmembrane region" description="Helical" evidence="1">
    <location>
        <begin position="64"/>
        <end position="90"/>
    </location>
</feature>
<evidence type="ECO:0000313" key="3">
    <source>
        <dbReference type="Proteomes" id="UP001564626"/>
    </source>
</evidence>
<gene>
    <name evidence="2" type="ORF">AB8O55_24495</name>
</gene>
<dbReference type="EMBL" id="JBGEHV010000060">
    <property type="protein sequence ID" value="MEY8042577.1"/>
    <property type="molecule type" value="Genomic_DNA"/>
</dbReference>
<comment type="caution">
    <text evidence="2">The sequence shown here is derived from an EMBL/GenBank/DDBJ whole genome shotgun (WGS) entry which is preliminary data.</text>
</comment>
<dbReference type="RefSeq" id="WP_345359814.1">
    <property type="nucleotide sequence ID" value="NZ_BAABII010000004.1"/>
</dbReference>
<evidence type="ECO:0000313" key="2">
    <source>
        <dbReference type="EMBL" id="MEY8042577.1"/>
    </source>
</evidence>
<accession>A0ABV4CRJ8</accession>
<keyword evidence="3" id="KW-1185">Reference proteome</keyword>
<evidence type="ECO:0000256" key="1">
    <source>
        <dbReference type="SAM" id="Phobius"/>
    </source>
</evidence>
<dbReference type="Proteomes" id="UP001564626">
    <property type="component" value="Unassembled WGS sequence"/>
</dbReference>
<sequence>MARSSTRIELRQPGAGAWWSPESASGETRYGLTVLGDTTDPTCCGLVGPTLLVGMIARRIRGAVPLAVAVAGAAAIATAFVFAYCGLGYVRL</sequence>
<protein>
    <submittedName>
        <fullName evidence="2">DUF6518 family protein</fullName>
    </submittedName>
</protein>
<name>A0ABV4CRJ8_9PSEU</name>
<keyword evidence="1" id="KW-1133">Transmembrane helix</keyword>
<keyword evidence="1" id="KW-0812">Transmembrane</keyword>
<proteinExistence type="predicted"/>
<organism evidence="2 3">
    <name type="scientific">Saccharopolyspora cebuensis</name>
    <dbReference type="NCBI Taxonomy" id="418759"/>
    <lineage>
        <taxon>Bacteria</taxon>
        <taxon>Bacillati</taxon>
        <taxon>Actinomycetota</taxon>
        <taxon>Actinomycetes</taxon>
        <taxon>Pseudonocardiales</taxon>
        <taxon>Pseudonocardiaceae</taxon>
        <taxon>Saccharopolyspora</taxon>
    </lineage>
</organism>
<reference evidence="2 3" key="1">
    <citation type="submission" date="2024-08" db="EMBL/GenBank/DDBJ databases">
        <title>Genome mining of Saccharopolyspora cebuensis PGLac3 from Nigerian medicinal plant.</title>
        <authorList>
            <person name="Ezeobiora C.E."/>
            <person name="Igbokwe N.H."/>
            <person name="Amin D.H."/>
            <person name="Mendie U.E."/>
        </authorList>
    </citation>
    <scope>NUCLEOTIDE SEQUENCE [LARGE SCALE GENOMIC DNA]</scope>
    <source>
        <strain evidence="2 3">PGLac3</strain>
    </source>
</reference>